<dbReference type="SMART" id="SM00066">
    <property type="entry name" value="GAL4"/>
    <property type="match status" value="1"/>
</dbReference>
<evidence type="ECO:0000256" key="3">
    <source>
        <dbReference type="SAM" id="MobiDB-lite"/>
    </source>
</evidence>
<dbReference type="GO" id="GO:0003677">
    <property type="term" value="F:DNA binding"/>
    <property type="evidence" value="ECO:0007669"/>
    <property type="project" value="InterPro"/>
</dbReference>
<feature type="compositionally biased region" description="Low complexity" evidence="3">
    <location>
        <begin position="889"/>
        <end position="901"/>
    </location>
</feature>
<feature type="region of interest" description="Disordered" evidence="3">
    <location>
        <begin position="290"/>
        <end position="339"/>
    </location>
</feature>
<dbReference type="GO" id="GO:0008270">
    <property type="term" value="F:zinc ion binding"/>
    <property type="evidence" value="ECO:0007669"/>
    <property type="project" value="InterPro"/>
</dbReference>
<feature type="compositionally biased region" description="Low complexity" evidence="3">
    <location>
        <begin position="311"/>
        <end position="322"/>
    </location>
</feature>
<evidence type="ECO:0000259" key="4">
    <source>
        <dbReference type="PROSITE" id="PS50048"/>
    </source>
</evidence>
<reference evidence="5 6" key="1">
    <citation type="submission" date="2024-01" db="EMBL/GenBank/DDBJ databases">
        <title>Comparative genomics of Cryptococcus and Kwoniella reveals pathogenesis evolution and contrasting modes of karyotype evolution via chromosome fusion or intercentromeric recombination.</title>
        <authorList>
            <person name="Coelho M.A."/>
            <person name="David-Palma M."/>
            <person name="Shea T."/>
            <person name="Bowers K."/>
            <person name="McGinley-Smith S."/>
            <person name="Mohammad A.W."/>
            <person name="Gnirke A."/>
            <person name="Yurkov A.M."/>
            <person name="Nowrousian M."/>
            <person name="Sun S."/>
            <person name="Cuomo C.A."/>
            <person name="Heitman J."/>
        </authorList>
    </citation>
    <scope>NUCLEOTIDE SEQUENCE [LARGE SCALE GENOMIC DNA]</scope>
    <source>
        <strain evidence="5 6">CBS 6074</strain>
    </source>
</reference>
<feature type="compositionally biased region" description="Polar residues" evidence="3">
    <location>
        <begin position="914"/>
        <end position="941"/>
    </location>
</feature>
<evidence type="ECO:0000313" key="6">
    <source>
        <dbReference type="Proteomes" id="UP001355207"/>
    </source>
</evidence>
<keyword evidence="2" id="KW-0539">Nucleus</keyword>
<feature type="region of interest" description="Disordered" evidence="3">
    <location>
        <begin position="810"/>
        <end position="979"/>
    </location>
</feature>
<evidence type="ECO:0000313" key="5">
    <source>
        <dbReference type="EMBL" id="WWC91609.1"/>
    </source>
</evidence>
<feature type="compositionally biased region" description="Polar residues" evidence="3">
    <location>
        <begin position="838"/>
        <end position="848"/>
    </location>
</feature>
<proteinExistence type="predicted"/>
<feature type="compositionally biased region" description="Low complexity" evidence="3">
    <location>
        <begin position="944"/>
        <end position="958"/>
    </location>
</feature>
<dbReference type="Pfam" id="PF04082">
    <property type="entry name" value="Fungal_trans"/>
    <property type="match status" value="1"/>
</dbReference>
<dbReference type="InterPro" id="IPR050987">
    <property type="entry name" value="AtrR-like"/>
</dbReference>
<dbReference type="Gene3D" id="4.10.240.10">
    <property type="entry name" value="Zn(2)-C6 fungal-type DNA-binding domain"/>
    <property type="match status" value="1"/>
</dbReference>
<dbReference type="InterPro" id="IPR036864">
    <property type="entry name" value="Zn2-C6_fun-type_DNA-bd_sf"/>
</dbReference>
<feature type="compositionally biased region" description="Polar residues" evidence="3">
    <location>
        <begin position="959"/>
        <end position="979"/>
    </location>
</feature>
<feature type="compositionally biased region" description="Acidic residues" evidence="3">
    <location>
        <begin position="229"/>
        <end position="256"/>
    </location>
</feature>
<feature type="compositionally biased region" description="Polar residues" evidence="3">
    <location>
        <begin position="1"/>
        <end position="22"/>
    </location>
</feature>
<dbReference type="CDD" id="cd12148">
    <property type="entry name" value="fungal_TF_MHR"/>
    <property type="match status" value="1"/>
</dbReference>
<dbReference type="PANTHER" id="PTHR46910:SF1">
    <property type="entry name" value="MISCELLANEOUS ZN(II)2CYS6 TRANSCRIPTION FACTOR (EUROFUNG)-RELATED"/>
    <property type="match status" value="1"/>
</dbReference>
<feature type="compositionally biased region" description="Polar residues" evidence="3">
    <location>
        <begin position="35"/>
        <end position="54"/>
    </location>
</feature>
<dbReference type="GO" id="GO:0000981">
    <property type="term" value="F:DNA-binding transcription factor activity, RNA polymerase II-specific"/>
    <property type="evidence" value="ECO:0007669"/>
    <property type="project" value="InterPro"/>
</dbReference>
<sequence>MSAPHSSGSHSYPISQPTSRSHTLPPPLRQPPIHQASTSSITTMMSGPTTNQPIISAPPSASNKKSRKRSSFSEHTAVEGIQDLTKVRAYAACRNCRTKKIRCLPGPGGIGVNTTSGTPNEHSTCQQCIQAGLECTYPPTRDRAAYSRQYVQNLEVRVQALEAIQNRIIPLLEAFETKQVLPPPLPSSSSSTSQSIRTKRENDDTRLEISGGQDRTNIAADIPMNAIESEGDGENENEVESQEDDNIQGSDVEVEDGGQMQQDERGNYRYIGSSNTLSLLDSFSHRDREVDISGNPDGLISRSNSFPIKPTTTTNQNSSSNSRQSPAISDHTTRNPNPYFGHVAGSGVVKALPPIHEVSYPPPEEAFKMIDAFFLEVHPCLPIVLEHEFRKEFKELMDARARGAIPTQGPFLAVVFAMFALGERVLVATKAWQREKKKLQDNVDGDEDTIQPGEAEAGVIWYERAQILHFTCFKDVNIHQVQCLTLLAAFQASVNAMPMSWLLAGQALRMAQDLGLHRSTSRLPIPFAEKQLRSRCWWAIYGLERMMSISLGRPLGVDDLDIDVAYPAEIDDEGLERMAQKSTNTQDSTPTSLVSGTEEPFGSTMSGFIALTKLCKIAGKVAHLLYRPANEKSMSDPSWAVSQQNAINKLDRLLRDWLENDVPSKYKDPSDNQAVSLISAILSNSYFAILITLHRNFLPSNPDYPRPKPPPSSQSLARCVEAARSVIHIASQSRTQVPSSHHLAVYCQYLWSSAVILLLCEVQAKDQIVVETVGSYVESCRRTLQSLEPVWPGSRKLKELLNDVASRAKEVATVSKVNNARTNKKRKAADNDKDRNPAGSTMSSSTDKTQMRPPPSRNHSSSASPHRPNFSAKTSTSHQHIPGGYQGTNSSISYSIPSGSNNEKRQRTYETSDTRTLITPASEHTNPASASGLSHSQSKPQLPNPYYNNIQSSYQSNSHTSISNPGILPSVTSDPIHGQTQNQMDIGVYDTFDLGGVSFNPSELLQGFSDPASASSFWNQMTFDSNINTSYNPGSGQIFSGQNTPNSTGPSPSAGTGTGTGGTSIIAQQSQASQFSNTATNTGSGTYTPPTTNSNITPNQNQNQIDPFAEFWSQVTGNSFDWQADPSVPFNI</sequence>
<dbReference type="PROSITE" id="PS50048">
    <property type="entry name" value="ZN2_CY6_FUNGAL_2"/>
    <property type="match status" value="1"/>
</dbReference>
<gene>
    <name evidence="5" type="ORF">L201_006555</name>
</gene>
<feature type="compositionally biased region" description="Polar residues" evidence="3">
    <location>
        <begin position="580"/>
        <end position="595"/>
    </location>
</feature>
<feature type="compositionally biased region" description="Basic and acidic residues" evidence="3">
    <location>
        <begin position="902"/>
        <end position="913"/>
    </location>
</feature>
<dbReference type="CDD" id="cd00067">
    <property type="entry name" value="GAL4"/>
    <property type="match status" value="1"/>
</dbReference>
<feature type="region of interest" description="Disordered" evidence="3">
    <location>
        <begin position="1033"/>
        <end position="1103"/>
    </location>
</feature>
<feature type="compositionally biased region" description="Low complexity" evidence="3">
    <location>
        <begin position="1063"/>
        <end position="1076"/>
    </location>
</feature>
<protein>
    <recommendedName>
        <fullName evidence="4">Zn(2)-C6 fungal-type domain-containing protein</fullName>
    </recommendedName>
</protein>
<dbReference type="SMART" id="SM00906">
    <property type="entry name" value="Fungal_trans"/>
    <property type="match status" value="1"/>
</dbReference>
<feature type="compositionally biased region" description="Polar residues" evidence="3">
    <location>
        <begin position="1033"/>
        <end position="1043"/>
    </location>
</feature>
<feature type="region of interest" description="Disordered" evidence="3">
    <location>
        <begin position="1"/>
        <end position="75"/>
    </location>
</feature>
<feature type="compositionally biased region" description="Low complexity" evidence="3">
    <location>
        <begin position="1086"/>
        <end position="1103"/>
    </location>
</feature>
<dbReference type="GeneID" id="91097224"/>
<evidence type="ECO:0000256" key="2">
    <source>
        <dbReference type="ARBA" id="ARBA00023242"/>
    </source>
</evidence>
<dbReference type="SUPFAM" id="SSF57701">
    <property type="entry name" value="Zn2/Cys6 DNA-binding domain"/>
    <property type="match status" value="1"/>
</dbReference>
<accession>A0AAX4K368</accession>
<dbReference type="RefSeq" id="XP_066078371.1">
    <property type="nucleotide sequence ID" value="XM_066222274.1"/>
</dbReference>
<dbReference type="PANTHER" id="PTHR46910">
    <property type="entry name" value="TRANSCRIPTION FACTOR PDR1"/>
    <property type="match status" value="1"/>
</dbReference>
<name>A0AAX4K368_9TREE</name>
<dbReference type="GO" id="GO:0006351">
    <property type="term" value="P:DNA-templated transcription"/>
    <property type="evidence" value="ECO:0007669"/>
    <property type="project" value="InterPro"/>
</dbReference>
<keyword evidence="1" id="KW-0479">Metal-binding</keyword>
<feature type="domain" description="Zn(2)-C6 fungal-type" evidence="4">
    <location>
        <begin position="92"/>
        <end position="137"/>
    </location>
</feature>
<feature type="compositionally biased region" description="Basic and acidic residues" evidence="3">
    <location>
        <begin position="198"/>
        <end position="207"/>
    </location>
</feature>
<feature type="compositionally biased region" description="Low complexity" evidence="3">
    <location>
        <begin position="1044"/>
        <end position="1055"/>
    </location>
</feature>
<dbReference type="Proteomes" id="UP001355207">
    <property type="component" value="Chromosome 9"/>
</dbReference>
<feature type="region of interest" description="Disordered" evidence="3">
    <location>
        <begin position="180"/>
        <end position="267"/>
    </location>
</feature>
<dbReference type="InterPro" id="IPR001138">
    <property type="entry name" value="Zn2Cys6_DnaBD"/>
</dbReference>
<feature type="region of interest" description="Disordered" evidence="3">
    <location>
        <begin position="578"/>
        <end position="598"/>
    </location>
</feature>
<evidence type="ECO:0000256" key="1">
    <source>
        <dbReference type="ARBA" id="ARBA00022723"/>
    </source>
</evidence>
<dbReference type="AlphaFoldDB" id="A0AAX4K368"/>
<dbReference type="EMBL" id="CP144106">
    <property type="protein sequence ID" value="WWC91609.1"/>
    <property type="molecule type" value="Genomic_DNA"/>
</dbReference>
<dbReference type="InterPro" id="IPR007219">
    <property type="entry name" value="XnlR_reg_dom"/>
</dbReference>
<keyword evidence="6" id="KW-1185">Reference proteome</keyword>
<organism evidence="5 6">
    <name type="scientific">Kwoniella dendrophila CBS 6074</name>
    <dbReference type="NCBI Taxonomy" id="1295534"/>
    <lineage>
        <taxon>Eukaryota</taxon>
        <taxon>Fungi</taxon>
        <taxon>Dikarya</taxon>
        <taxon>Basidiomycota</taxon>
        <taxon>Agaricomycotina</taxon>
        <taxon>Tremellomycetes</taxon>
        <taxon>Tremellales</taxon>
        <taxon>Cryptococcaceae</taxon>
        <taxon>Kwoniella</taxon>
    </lineage>
</organism>